<dbReference type="STRING" id="406100.SAMN04488052_101232"/>
<dbReference type="Gene3D" id="3.40.50.410">
    <property type="entry name" value="von Willebrand factor, type A domain"/>
    <property type="match status" value="1"/>
</dbReference>
<evidence type="ECO:0000313" key="2">
    <source>
        <dbReference type="EMBL" id="SEO46896.1"/>
    </source>
</evidence>
<feature type="region of interest" description="Disordered" evidence="1">
    <location>
        <begin position="1"/>
        <end position="20"/>
    </location>
</feature>
<dbReference type="RefSeq" id="WP_216110648.1">
    <property type="nucleotide sequence ID" value="NZ_FOEG01000001.1"/>
</dbReference>
<name>A0A1H8PYM2_9GAMM</name>
<feature type="compositionally biased region" description="Low complexity" evidence="1">
    <location>
        <begin position="1"/>
        <end position="14"/>
    </location>
</feature>
<evidence type="ECO:0000313" key="3">
    <source>
        <dbReference type="Proteomes" id="UP000199657"/>
    </source>
</evidence>
<evidence type="ECO:0000256" key="1">
    <source>
        <dbReference type="SAM" id="MobiDB-lite"/>
    </source>
</evidence>
<keyword evidence="3" id="KW-1185">Reference proteome</keyword>
<dbReference type="AlphaFoldDB" id="A0A1H8PYM2"/>
<dbReference type="Proteomes" id="UP000199657">
    <property type="component" value="Unassembled WGS sequence"/>
</dbReference>
<proteinExistence type="predicted"/>
<organism evidence="2 3">
    <name type="scientific">Aquisalimonas asiatica</name>
    <dbReference type="NCBI Taxonomy" id="406100"/>
    <lineage>
        <taxon>Bacteria</taxon>
        <taxon>Pseudomonadati</taxon>
        <taxon>Pseudomonadota</taxon>
        <taxon>Gammaproteobacteria</taxon>
        <taxon>Chromatiales</taxon>
        <taxon>Ectothiorhodospiraceae</taxon>
        <taxon>Aquisalimonas</taxon>
    </lineage>
</organism>
<gene>
    <name evidence="2" type="ORF">SAMN04488052_101232</name>
</gene>
<reference evidence="2 3" key="1">
    <citation type="submission" date="2016-10" db="EMBL/GenBank/DDBJ databases">
        <authorList>
            <person name="de Groot N.N."/>
        </authorList>
    </citation>
    <scope>NUCLEOTIDE SEQUENCE [LARGE SCALE GENOMIC DNA]</scope>
    <source>
        <strain evidence="2 3">CGMCC 1.6291</strain>
    </source>
</reference>
<evidence type="ECO:0008006" key="4">
    <source>
        <dbReference type="Google" id="ProtNLM"/>
    </source>
</evidence>
<dbReference type="EMBL" id="FOEG01000001">
    <property type="protein sequence ID" value="SEO46896.1"/>
    <property type="molecule type" value="Genomic_DNA"/>
</dbReference>
<dbReference type="InterPro" id="IPR036465">
    <property type="entry name" value="vWFA_dom_sf"/>
</dbReference>
<sequence length="239" mass="26412">MLTNTNQTQTASTTRPNARRTRRGLALAFCAAVATALSGCGDPANNSRAAFVLVDISENYASEMEKARTLTNHLLAQMESGDSLAIGFIDNSSYSERNIIASAEFDHRPSVATQQKREVRADLDAFLERFRVPSAHSDITGGVFLARDFLNEANAGERQLYMVSDLNEDLMPDLKRDIPLNLKGVDVVAVNVTRMSGDNHDPRAYERRLADWQERIESGGGQWRVANNLARLEVVTAQQ</sequence>
<protein>
    <recommendedName>
        <fullName evidence="4">VWFA domain-containing protein</fullName>
    </recommendedName>
</protein>
<accession>A0A1H8PYM2</accession>